<evidence type="ECO:0000313" key="2">
    <source>
        <dbReference type="EMBL" id="KIL46173.1"/>
    </source>
</evidence>
<reference evidence="2 3" key="1">
    <citation type="submission" date="2015-01" db="EMBL/GenBank/DDBJ databases">
        <title>Jeotgalibacillus campisalis genome sequencing.</title>
        <authorList>
            <person name="Goh K.M."/>
            <person name="Chan K.-G."/>
            <person name="Yaakop A.S."/>
            <person name="Ee R."/>
            <person name="Gan H.M."/>
            <person name="Chan C.S."/>
        </authorList>
    </citation>
    <scope>NUCLEOTIDE SEQUENCE [LARGE SCALE GENOMIC DNA]</scope>
    <source>
        <strain evidence="2 3">SF-57</strain>
    </source>
</reference>
<proteinExistence type="predicted"/>
<dbReference type="InterPro" id="IPR013249">
    <property type="entry name" value="RNA_pol_sigma70_r4_t2"/>
</dbReference>
<dbReference type="InterPro" id="IPR000792">
    <property type="entry name" value="Tscrpt_reg_LuxR_C"/>
</dbReference>
<dbReference type="InterPro" id="IPR036388">
    <property type="entry name" value="WH-like_DNA-bd_sf"/>
</dbReference>
<dbReference type="RefSeq" id="WP_052477119.1">
    <property type="nucleotide sequence ID" value="NZ_JXRR01000017.1"/>
</dbReference>
<dbReference type="GO" id="GO:0016987">
    <property type="term" value="F:sigma factor activity"/>
    <property type="evidence" value="ECO:0007669"/>
    <property type="project" value="InterPro"/>
</dbReference>
<dbReference type="AlphaFoldDB" id="A0A0C2VQ82"/>
<protein>
    <recommendedName>
        <fullName evidence="1">HTH luxR-type domain-containing protein</fullName>
    </recommendedName>
</protein>
<dbReference type="NCBIfam" id="NF005385">
    <property type="entry name" value="PRK06930.1"/>
    <property type="match status" value="1"/>
</dbReference>
<dbReference type="Gene3D" id="1.10.10.10">
    <property type="entry name" value="Winged helix-like DNA-binding domain superfamily/Winged helix DNA-binding domain"/>
    <property type="match status" value="1"/>
</dbReference>
<dbReference type="EMBL" id="JXRR01000017">
    <property type="protein sequence ID" value="KIL46173.1"/>
    <property type="molecule type" value="Genomic_DNA"/>
</dbReference>
<dbReference type="GO" id="GO:0006352">
    <property type="term" value="P:DNA-templated transcription initiation"/>
    <property type="evidence" value="ECO:0007669"/>
    <property type="project" value="InterPro"/>
</dbReference>
<dbReference type="InterPro" id="IPR013324">
    <property type="entry name" value="RNA_pol_sigma_r3/r4-like"/>
</dbReference>
<dbReference type="Pfam" id="PF08281">
    <property type="entry name" value="Sigma70_r4_2"/>
    <property type="match status" value="1"/>
</dbReference>
<organism evidence="2 3">
    <name type="scientific">Jeotgalibacillus campisalis</name>
    <dbReference type="NCBI Taxonomy" id="220754"/>
    <lineage>
        <taxon>Bacteria</taxon>
        <taxon>Bacillati</taxon>
        <taxon>Bacillota</taxon>
        <taxon>Bacilli</taxon>
        <taxon>Bacillales</taxon>
        <taxon>Caryophanaceae</taxon>
        <taxon>Jeotgalibacillus</taxon>
    </lineage>
</organism>
<comment type="caution">
    <text evidence="2">The sequence shown here is derived from an EMBL/GenBank/DDBJ whole genome shotgun (WGS) entry which is preliminary data.</text>
</comment>
<name>A0A0C2VQ82_9BACL</name>
<dbReference type="NCBIfam" id="TIGR02937">
    <property type="entry name" value="sigma70-ECF"/>
    <property type="match status" value="1"/>
</dbReference>
<sequence length="180" mass="21308">MSTTTNTPIEFWNEKLISEYSDGKKELEKRSRYLLSKNTDQFGDINFTNPADEEEYRIVSEMISDMKYAIEWMRKGRRPGNLRGIDRRSAYERTSLLDMDLFPQIDMKPKQVYLSDSQREKLLDVLIILSHRERQCYLLHMAQGMSLAEIAEEIGLKKRTVQQYVDRAKEKVRVKVSYLK</sequence>
<evidence type="ECO:0000313" key="3">
    <source>
        <dbReference type="Proteomes" id="UP000031972"/>
    </source>
</evidence>
<dbReference type="SMART" id="SM00421">
    <property type="entry name" value="HTH_LUXR"/>
    <property type="match status" value="1"/>
</dbReference>
<dbReference type="PATRIC" id="fig|220754.4.peg.2862"/>
<evidence type="ECO:0000259" key="1">
    <source>
        <dbReference type="SMART" id="SM00421"/>
    </source>
</evidence>
<feature type="domain" description="HTH luxR-type" evidence="1">
    <location>
        <begin position="126"/>
        <end position="179"/>
    </location>
</feature>
<accession>A0A0C2VQ82</accession>
<dbReference type="GO" id="GO:0003677">
    <property type="term" value="F:DNA binding"/>
    <property type="evidence" value="ECO:0007669"/>
    <property type="project" value="InterPro"/>
</dbReference>
<gene>
    <name evidence="2" type="ORF">KR50_28490</name>
</gene>
<dbReference type="Proteomes" id="UP000031972">
    <property type="component" value="Unassembled WGS sequence"/>
</dbReference>
<dbReference type="SUPFAM" id="SSF88659">
    <property type="entry name" value="Sigma3 and sigma4 domains of RNA polymerase sigma factors"/>
    <property type="match status" value="1"/>
</dbReference>
<dbReference type="CDD" id="cd06171">
    <property type="entry name" value="Sigma70_r4"/>
    <property type="match status" value="1"/>
</dbReference>
<keyword evidence="3" id="KW-1185">Reference proteome</keyword>
<dbReference type="InterPro" id="IPR014284">
    <property type="entry name" value="RNA_pol_sigma-70_dom"/>
</dbReference>